<dbReference type="OrthoDB" id="2403182at2759"/>
<dbReference type="EMBL" id="CAJNOJ010000783">
    <property type="protein sequence ID" value="CAF1522261.1"/>
    <property type="molecule type" value="Genomic_DNA"/>
</dbReference>
<dbReference type="AlphaFoldDB" id="A0A815UPK8"/>
<accession>A0A815UPK8</accession>
<sequence>METINVPSRQQIFHMFHLREEITLFKFAETYNTGTYTYHLFDDNILNKASQSKQLREEAIELLNMMGLKRCRIAYTQLNTESNHQHHSQKMIWPLVQCIWLI</sequence>
<name>A0A815UPK8_ADIRI</name>
<evidence type="ECO:0000313" key="1">
    <source>
        <dbReference type="EMBL" id="CAF1522261.1"/>
    </source>
</evidence>
<protein>
    <submittedName>
        <fullName evidence="1">Uncharacterized protein</fullName>
    </submittedName>
</protein>
<reference evidence="1" key="1">
    <citation type="submission" date="2021-02" db="EMBL/GenBank/DDBJ databases">
        <authorList>
            <person name="Nowell W R."/>
        </authorList>
    </citation>
    <scope>NUCLEOTIDE SEQUENCE</scope>
</reference>
<organism evidence="1 2">
    <name type="scientific">Adineta ricciae</name>
    <name type="common">Rotifer</name>
    <dbReference type="NCBI Taxonomy" id="249248"/>
    <lineage>
        <taxon>Eukaryota</taxon>
        <taxon>Metazoa</taxon>
        <taxon>Spiralia</taxon>
        <taxon>Gnathifera</taxon>
        <taxon>Rotifera</taxon>
        <taxon>Eurotatoria</taxon>
        <taxon>Bdelloidea</taxon>
        <taxon>Adinetida</taxon>
        <taxon>Adinetidae</taxon>
        <taxon>Adineta</taxon>
    </lineage>
</organism>
<evidence type="ECO:0000313" key="2">
    <source>
        <dbReference type="Proteomes" id="UP000663852"/>
    </source>
</evidence>
<dbReference type="Proteomes" id="UP000663852">
    <property type="component" value="Unassembled WGS sequence"/>
</dbReference>
<gene>
    <name evidence="1" type="ORF">EDS130_LOCUS43959</name>
</gene>
<comment type="caution">
    <text evidence="1">The sequence shown here is derived from an EMBL/GenBank/DDBJ whole genome shotgun (WGS) entry which is preliminary data.</text>
</comment>
<proteinExistence type="predicted"/>